<reference evidence="2 4" key="2">
    <citation type="journal article" date="2023" name="Microb. Genom.">
        <title>Mesoterricola silvestris gen. nov., sp. nov., Mesoterricola sediminis sp. nov., Geothrix oryzae sp. nov., Geothrix edaphica sp. nov., Geothrix rubra sp. nov., and Geothrix limicola sp. nov., six novel members of Acidobacteriota isolated from soils.</title>
        <authorList>
            <person name="Weisberg A.J."/>
            <person name="Pearce E."/>
            <person name="Kramer C.G."/>
            <person name="Chang J.H."/>
            <person name="Clarke C.R."/>
        </authorList>
    </citation>
    <scope>NUCLEOTIDE SEQUENCE [LARGE SCALE GENOMIC DNA]</scope>
    <source>
        <strain evidence="2 4">NE20-4-1</strain>
    </source>
</reference>
<evidence type="ECO:0000313" key="4">
    <source>
        <dbReference type="Proteomes" id="UP001282474"/>
    </source>
</evidence>
<name>A0A927KZT8_9ACTN</name>
<evidence type="ECO:0000313" key="2">
    <source>
        <dbReference type="EMBL" id="MDX3037732.1"/>
    </source>
</evidence>
<sequence>METGQVRMLHFAVEWVDQHPVTWLEGAFPASYEVEGWKLTLTETRLAAAPAAPMIEDEARSAVMPLLDTWSAELEVDQRLVVMLYYLGADVEPVTTGAKGTVASADFATASATAFDATVVIQRDAPPQPDWSWRDTDVTKAARTMCLRPLRSGTRPIADAAYWLSTHLKRWAADGDQTAAERLNVSSGYFNKVSQLGARSDERKVSTASLTLSAEDKESLRRAVEVLIRRLHLAESGLHPGPHLDLSDWPAS</sequence>
<proteinExistence type="predicted"/>
<dbReference type="EMBL" id="JARAWJ010000006">
    <property type="protein sequence ID" value="MDX3037732.1"/>
    <property type="molecule type" value="Genomic_DNA"/>
</dbReference>
<dbReference type="Proteomes" id="UP001282474">
    <property type="component" value="Unassembled WGS sequence"/>
</dbReference>
<dbReference type="Proteomes" id="UP000661025">
    <property type="component" value="Unassembled WGS sequence"/>
</dbReference>
<gene>
    <name evidence="1" type="ORF">IHE70_05835</name>
    <name evidence="2" type="ORF">PV383_11195</name>
</gene>
<accession>A0A927KZT8</accession>
<comment type="caution">
    <text evidence="1">The sequence shown here is derived from an EMBL/GenBank/DDBJ whole genome shotgun (WGS) entry which is preliminary data.</text>
</comment>
<organism evidence="1 3">
    <name type="scientific">Streptomyces caniscabiei</name>
    <dbReference type="NCBI Taxonomy" id="2746961"/>
    <lineage>
        <taxon>Bacteria</taxon>
        <taxon>Bacillati</taxon>
        <taxon>Actinomycetota</taxon>
        <taxon>Actinomycetes</taxon>
        <taxon>Kitasatosporales</taxon>
        <taxon>Streptomycetaceae</taxon>
        <taxon>Streptomyces</taxon>
    </lineage>
</organism>
<evidence type="ECO:0000313" key="3">
    <source>
        <dbReference type="Proteomes" id="UP000661025"/>
    </source>
</evidence>
<evidence type="ECO:0000313" key="1">
    <source>
        <dbReference type="EMBL" id="MBD9722767.1"/>
    </source>
</evidence>
<keyword evidence="4" id="KW-1185">Reference proteome</keyword>
<protein>
    <submittedName>
        <fullName evidence="1">Uncharacterized protein</fullName>
    </submittedName>
</protein>
<dbReference type="EMBL" id="JACYXT010000002">
    <property type="protein sequence ID" value="MBD9722767.1"/>
    <property type="molecule type" value="Genomic_DNA"/>
</dbReference>
<reference evidence="1" key="1">
    <citation type="submission" date="2020-09" db="EMBL/GenBank/DDBJ databases">
        <title>Streptomyces canutascabiei sp. nov., which causes potato common scab and is distributed across the world.</title>
        <authorList>
            <person name="Nguyen H.P."/>
            <person name="Weisberg A.J."/>
            <person name="Chang J.H."/>
            <person name="Clarke C.R."/>
        </authorList>
    </citation>
    <scope>NUCLEOTIDE SEQUENCE</scope>
    <source>
        <strain evidence="1">ID-01-6.2a</strain>
    </source>
</reference>
<dbReference type="AlphaFoldDB" id="A0A927KZT8"/>
<dbReference type="GeneID" id="79930828"/>
<dbReference type="RefSeq" id="WP_013001002.1">
    <property type="nucleotide sequence ID" value="NZ_CP119182.1"/>
</dbReference>